<accession>A0A5E6VTV2</accession>
<reference evidence="2 3" key="1">
    <citation type="submission" date="2019-09" db="EMBL/GenBank/DDBJ databases">
        <authorList>
            <person name="Chandra G."/>
            <person name="Truman W A."/>
        </authorList>
    </citation>
    <scope>NUCLEOTIDE SEQUENCE [LARGE SCALE GENOMIC DNA]</scope>
    <source>
        <strain evidence="2">PS645</strain>
    </source>
</reference>
<feature type="transmembrane region" description="Helical" evidence="1">
    <location>
        <begin position="67"/>
        <end position="85"/>
    </location>
</feature>
<name>A0A5E6VTV2_PSEFL</name>
<evidence type="ECO:0000256" key="1">
    <source>
        <dbReference type="SAM" id="Phobius"/>
    </source>
</evidence>
<evidence type="ECO:0000313" key="3">
    <source>
        <dbReference type="Proteomes" id="UP000325607"/>
    </source>
</evidence>
<dbReference type="Proteomes" id="UP000325607">
    <property type="component" value="Unassembled WGS sequence"/>
</dbReference>
<feature type="transmembrane region" description="Helical" evidence="1">
    <location>
        <begin position="6"/>
        <end position="33"/>
    </location>
</feature>
<protein>
    <submittedName>
        <fullName evidence="2">Uncharacterized protein</fullName>
    </submittedName>
</protein>
<dbReference type="EMBL" id="CABVGX010000040">
    <property type="protein sequence ID" value="VVN18474.1"/>
    <property type="molecule type" value="Genomic_DNA"/>
</dbReference>
<gene>
    <name evidence="2" type="ORF">PS645_04175</name>
</gene>
<organism evidence="2 3">
    <name type="scientific">Pseudomonas fluorescens</name>
    <dbReference type="NCBI Taxonomy" id="294"/>
    <lineage>
        <taxon>Bacteria</taxon>
        <taxon>Pseudomonadati</taxon>
        <taxon>Pseudomonadota</taxon>
        <taxon>Gammaproteobacteria</taxon>
        <taxon>Pseudomonadales</taxon>
        <taxon>Pseudomonadaceae</taxon>
        <taxon>Pseudomonas</taxon>
    </lineage>
</organism>
<sequence length="86" mass="9065">MTAGMGFALIMSLVILIGGVLAGLSVRGFICLLRQRGEPLARNRGWIAVIACVGCFAWYPLHGTFNAGGAVVSFLFAVGMLTSIVY</sequence>
<proteinExistence type="predicted"/>
<feature type="transmembrane region" description="Helical" evidence="1">
    <location>
        <begin position="45"/>
        <end position="61"/>
    </location>
</feature>
<keyword evidence="1" id="KW-0472">Membrane</keyword>
<evidence type="ECO:0000313" key="2">
    <source>
        <dbReference type="EMBL" id="VVN18474.1"/>
    </source>
</evidence>
<keyword evidence="1" id="KW-0812">Transmembrane</keyword>
<keyword evidence="1" id="KW-1133">Transmembrane helix</keyword>
<dbReference type="AlphaFoldDB" id="A0A5E6VTV2"/>